<dbReference type="OrthoDB" id="3162439at2759"/>
<dbReference type="AlphaFoldDB" id="A0A0F8B340"/>
<feature type="compositionally biased region" description="Acidic residues" evidence="1">
    <location>
        <begin position="333"/>
        <end position="346"/>
    </location>
</feature>
<organism evidence="3 4">
    <name type="scientific">Ceratocystis fimbriata f. sp. platani</name>
    <dbReference type="NCBI Taxonomy" id="88771"/>
    <lineage>
        <taxon>Eukaryota</taxon>
        <taxon>Fungi</taxon>
        <taxon>Dikarya</taxon>
        <taxon>Ascomycota</taxon>
        <taxon>Pezizomycotina</taxon>
        <taxon>Sordariomycetes</taxon>
        <taxon>Hypocreomycetidae</taxon>
        <taxon>Microascales</taxon>
        <taxon>Ceratocystidaceae</taxon>
        <taxon>Ceratocystis</taxon>
    </lineage>
</organism>
<feature type="region of interest" description="Disordered" evidence="1">
    <location>
        <begin position="40"/>
        <end position="72"/>
    </location>
</feature>
<feature type="domain" description="T6SS Phospholipase effector Tle1-like catalytic" evidence="2">
    <location>
        <begin position="95"/>
        <end position="482"/>
    </location>
</feature>
<dbReference type="Proteomes" id="UP000034841">
    <property type="component" value="Unassembled WGS sequence"/>
</dbReference>
<dbReference type="InterPro" id="IPR018712">
    <property type="entry name" value="Tle1-like_cat"/>
</dbReference>
<evidence type="ECO:0000256" key="1">
    <source>
        <dbReference type="SAM" id="MobiDB-lite"/>
    </source>
</evidence>
<evidence type="ECO:0000313" key="4">
    <source>
        <dbReference type="Proteomes" id="UP000034841"/>
    </source>
</evidence>
<comment type="caution">
    <text evidence="3">The sequence shown here is derived from an EMBL/GenBank/DDBJ whole genome shotgun (WGS) entry which is preliminary data.</text>
</comment>
<sequence>MAQNLLSPGAAMNMATSHDQSQPRPPTQPHIHFKELTPESIHSQTGTPVTSSSTPALSTPTPAPVTVHPSENPQVNVEFPDLGPHNVPQQIHVPRKLVLCFDGTGNKFHGDDSDSNILKLFRMLDRTAHDQFHYYQPGIGTYVQTDDLSHTGIRERCKAWIQKAKDSAIGSSFDQHVVGGYRFLMRYYNHGDEIYIFGFSRGAYIARFLSEMLDMVGLLSHGNEEMIYFAWKTFSQWQCRSGDTGKRAAENKHKMYDFMKGFRETFSRPVRRIRFLGLFDTVNSVPRFETAWMQRSKFPYTARSKAKVIRHAVSIDERRAKFRQDLIYQAGSNDEDEDGIDDDIENAADSAPKKSHRRSFSAARTGAKEASKADASANSAPAGESSRGRSRPHSHYERYRCPSRSRSRAASAAGSAMSRISAVGGPVPPTEFDGYDSEDDAKQDIDEVWFSGGHGDVGGGWDVDRPGCMNISHVPLTWMVREASRAGLRFDVDKVIATGCAAALKDIDPERAEAEAIPDIQVEVARSSTGSLATEKTPPSRDISGAADESGDPRAKFHDILHKAETNVIHDSLVFGGGLSFGATLSWRIMEYLPFRRMDLQSDGTWKPIRWPLPRGETRDMPRNSRIHGSVIRRMQQDLNYRPGNLVIGGGGRGVRVAPASYGMGEWVCVEGHGDPVAEIYVRRG</sequence>
<keyword evidence="4" id="KW-1185">Reference proteome</keyword>
<dbReference type="EMBL" id="LBBL01000166">
    <property type="protein sequence ID" value="KKF94365.1"/>
    <property type="molecule type" value="Genomic_DNA"/>
</dbReference>
<feature type="region of interest" description="Disordered" evidence="1">
    <location>
        <begin position="526"/>
        <end position="551"/>
    </location>
</feature>
<dbReference type="Pfam" id="PF09994">
    <property type="entry name" value="T6SS_Tle1-like_cat"/>
    <property type="match status" value="1"/>
</dbReference>
<gene>
    <name evidence="3" type="ORF">CFO_g3289</name>
</gene>
<evidence type="ECO:0000259" key="2">
    <source>
        <dbReference type="Pfam" id="PF09994"/>
    </source>
</evidence>
<dbReference type="PANTHER" id="PTHR33840:SF2">
    <property type="entry name" value="TLE1 PHOSPHOLIPASE DOMAIN-CONTAINING PROTEIN"/>
    <property type="match status" value="1"/>
</dbReference>
<reference evidence="3 4" key="1">
    <citation type="submission" date="2015-04" db="EMBL/GenBank/DDBJ databases">
        <title>Genome sequence of Ceratocystis platani, a major pathogen of plane trees.</title>
        <authorList>
            <person name="Belbahri L."/>
        </authorList>
    </citation>
    <scope>NUCLEOTIDE SEQUENCE [LARGE SCALE GENOMIC DNA]</scope>
    <source>
        <strain evidence="3 4">CFO</strain>
    </source>
</reference>
<feature type="region of interest" description="Disordered" evidence="1">
    <location>
        <begin position="332"/>
        <end position="438"/>
    </location>
</feature>
<feature type="compositionally biased region" description="Low complexity" evidence="1">
    <location>
        <begin position="47"/>
        <end position="67"/>
    </location>
</feature>
<protein>
    <recommendedName>
        <fullName evidence="2">T6SS Phospholipase effector Tle1-like catalytic domain-containing protein</fullName>
    </recommendedName>
</protein>
<feature type="compositionally biased region" description="Low complexity" evidence="1">
    <location>
        <begin position="408"/>
        <end position="422"/>
    </location>
</feature>
<evidence type="ECO:0000313" key="3">
    <source>
        <dbReference type="EMBL" id="KKF94365.1"/>
    </source>
</evidence>
<proteinExistence type="predicted"/>
<accession>A0A0F8B340</accession>
<dbReference type="PANTHER" id="PTHR33840">
    <property type="match status" value="1"/>
</dbReference>
<name>A0A0F8B340_CERFI</name>